<protein>
    <submittedName>
        <fullName evidence="3">Methyltransferase-like protein</fullName>
    </submittedName>
</protein>
<keyword evidence="2" id="KW-0732">Signal</keyword>
<feature type="region of interest" description="Disordered" evidence="1">
    <location>
        <begin position="22"/>
        <end position="50"/>
    </location>
</feature>
<reference evidence="3" key="1">
    <citation type="submission" date="2018-02" db="EMBL/GenBank/DDBJ databases">
        <title>Rhizophora mucronata_Transcriptome.</title>
        <authorList>
            <person name="Meera S.P."/>
            <person name="Sreeshan A."/>
            <person name="Augustine A."/>
        </authorList>
    </citation>
    <scope>NUCLEOTIDE SEQUENCE</scope>
    <source>
        <tissue evidence="3">Leaf</tissue>
    </source>
</reference>
<keyword evidence="3" id="KW-0808">Transferase</keyword>
<organism evidence="3">
    <name type="scientific">Rhizophora mucronata</name>
    <name type="common">Asiatic mangrove</name>
    <dbReference type="NCBI Taxonomy" id="61149"/>
    <lineage>
        <taxon>Eukaryota</taxon>
        <taxon>Viridiplantae</taxon>
        <taxon>Streptophyta</taxon>
        <taxon>Embryophyta</taxon>
        <taxon>Tracheophyta</taxon>
        <taxon>Spermatophyta</taxon>
        <taxon>Magnoliopsida</taxon>
        <taxon>eudicotyledons</taxon>
        <taxon>Gunneridae</taxon>
        <taxon>Pentapetalae</taxon>
        <taxon>rosids</taxon>
        <taxon>fabids</taxon>
        <taxon>Malpighiales</taxon>
        <taxon>Rhizophoraceae</taxon>
        <taxon>Rhizophora</taxon>
    </lineage>
</organism>
<sequence>MPTTRRTSLSWLLSTLLSRPSSGTREMAALGSTGRTSTPPASSRGSSSYTTTASTGGFLMGNFALQYQTDPTTFIGFKILSHQTSFQRIIPMKRLSEVLI</sequence>
<dbReference type="EMBL" id="GGEC01010685">
    <property type="protein sequence ID" value="MBW91168.1"/>
    <property type="molecule type" value="Transcribed_RNA"/>
</dbReference>
<evidence type="ECO:0000313" key="3">
    <source>
        <dbReference type="EMBL" id="MBW91168.1"/>
    </source>
</evidence>
<proteinExistence type="predicted"/>
<dbReference type="GO" id="GO:0032259">
    <property type="term" value="P:methylation"/>
    <property type="evidence" value="ECO:0007669"/>
    <property type="project" value="UniProtKB-KW"/>
</dbReference>
<dbReference type="AlphaFoldDB" id="A0A2P2JCH6"/>
<name>A0A2P2JCH6_RHIMU</name>
<evidence type="ECO:0000256" key="2">
    <source>
        <dbReference type="SAM" id="SignalP"/>
    </source>
</evidence>
<feature type="compositionally biased region" description="Low complexity" evidence="1">
    <location>
        <begin position="35"/>
        <end position="50"/>
    </location>
</feature>
<evidence type="ECO:0000256" key="1">
    <source>
        <dbReference type="SAM" id="MobiDB-lite"/>
    </source>
</evidence>
<keyword evidence="3" id="KW-0489">Methyltransferase</keyword>
<feature type="chain" id="PRO_5015160209" evidence="2">
    <location>
        <begin position="24"/>
        <end position="100"/>
    </location>
</feature>
<feature type="signal peptide" evidence="2">
    <location>
        <begin position="1"/>
        <end position="23"/>
    </location>
</feature>
<dbReference type="GO" id="GO:0008168">
    <property type="term" value="F:methyltransferase activity"/>
    <property type="evidence" value="ECO:0007669"/>
    <property type="project" value="UniProtKB-KW"/>
</dbReference>
<accession>A0A2P2JCH6</accession>